<protein>
    <submittedName>
        <fullName evidence="4">Junctional adhesion molecule A</fullName>
    </submittedName>
</protein>
<dbReference type="EMBL" id="GBHO01004598">
    <property type="protein sequence ID" value="JAG39006.1"/>
    <property type="molecule type" value="Transcribed_RNA"/>
</dbReference>
<name>A0A0A9Z557_LYGHE</name>
<dbReference type="InterPro" id="IPR013783">
    <property type="entry name" value="Ig-like_fold"/>
</dbReference>
<reference evidence="5" key="3">
    <citation type="journal article" date="2016" name="Gigascience">
        <title>De novo construction of an expanded transcriptome assembly for the western tarnished plant bug, Lygus hesperus.</title>
        <authorList>
            <person name="Tassone E.E."/>
            <person name="Geib S.M."/>
            <person name="Hall B."/>
            <person name="Fabrick J.A."/>
            <person name="Brent C.S."/>
            <person name="Hull J.J."/>
        </authorList>
    </citation>
    <scope>NUCLEOTIDE SEQUENCE</scope>
</reference>
<keyword evidence="1" id="KW-1133">Transmembrane helix</keyword>
<dbReference type="InterPro" id="IPR007110">
    <property type="entry name" value="Ig-like_dom"/>
</dbReference>
<keyword evidence="1" id="KW-0812">Transmembrane</keyword>
<evidence type="ECO:0000259" key="2">
    <source>
        <dbReference type="PROSITE" id="PS50835"/>
    </source>
</evidence>
<dbReference type="Gene3D" id="2.60.40.10">
    <property type="entry name" value="Immunoglobulins"/>
    <property type="match status" value="1"/>
</dbReference>
<accession>A0A0A9Z557</accession>
<evidence type="ECO:0000313" key="5">
    <source>
        <dbReference type="EMBL" id="JAQ12213.1"/>
    </source>
</evidence>
<dbReference type="CDD" id="cd00096">
    <property type="entry name" value="Ig"/>
    <property type="match status" value="1"/>
</dbReference>
<evidence type="ECO:0000313" key="3">
    <source>
        <dbReference type="EMBL" id="JAG32199.1"/>
    </source>
</evidence>
<reference evidence="4" key="1">
    <citation type="journal article" date="2014" name="PLoS ONE">
        <title>Transcriptome-Based Identification of ABC Transporters in the Western Tarnished Plant Bug Lygus hesperus.</title>
        <authorList>
            <person name="Hull J.J."/>
            <person name="Chaney K."/>
            <person name="Geib S.M."/>
            <person name="Fabrick J.A."/>
            <person name="Brent C.S."/>
            <person name="Walsh D."/>
            <person name="Lavine L.C."/>
        </authorList>
    </citation>
    <scope>NUCLEOTIDE SEQUENCE</scope>
</reference>
<dbReference type="InterPro" id="IPR003599">
    <property type="entry name" value="Ig_sub"/>
</dbReference>
<gene>
    <name evidence="4" type="primary">F11R_2</name>
    <name evidence="3" type="synonym">F11R_3</name>
    <name evidence="3" type="ORF">CM83_69809</name>
    <name evidence="4" type="ORF">CM83_69811</name>
    <name evidence="5" type="ORF">g.66254</name>
</gene>
<evidence type="ECO:0000313" key="4">
    <source>
        <dbReference type="EMBL" id="JAG39006.1"/>
    </source>
</evidence>
<keyword evidence="1" id="KW-0472">Membrane</keyword>
<sequence>MLSESVNRKVVFLVLGGIFLFHQVGFSFCERVASGKIGSQVTLPCDSSRSTELFMFWETPMGVIAPGYNTSRSKYKYDVLTGDLKIYIHQKEENGKYSCYSRNLYSGAISVSTVALEIEEQWQAAGSDFLAVLYRCIAIVSVTIVVLGGWIAHIFWKKFLQKSYILDDLDQLESMDGDVELTQLNP</sequence>
<reference evidence="4" key="2">
    <citation type="submission" date="2014-07" db="EMBL/GenBank/DDBJ databases">
        <authorList>
            <person name="Hull J."/>
        </authorList>
    </citation>
    <scope>NUCLEOTIDE SEQUENCE</scope>
</reference>
<dbReference type="EMBL" id="GDHC01006416">
    <property type="protein sequence ID" value="JAQ12213.1"/>
    <property type="molecule type" value="Transcribed_RNA"/>
</dbReference>
<feature type="domain" description="Ig-like" evidence="2">
    <location>
        <begin position="38"/>
        <end position="115"/>
    </location>
</feature>
<feature type="transmembrane region" description="Helical" evidence="1">
    <location>
        <begin position="132"/>
        <end position="156"/>
    </location>
</feature>
<dbReference type="SUPFAM" id="SSF48726">
    <property type="entry name" value="Immunoglobulin"/>
    <property type="match status" value="1"/>
</dbReference>
<organism evidence="4">
    <name type="scientific">Lygus hesperus</name>
    <name type="common">Western plant bug</name>
    <dbReference type="NCBI Taxonomy" id="30085"/>
    <lineage>
        <taxon>Eukaryota</taxon>
        <taxon>Metazoa</taxon>
        <taxon>Ecdysozoa</taxon>
        <taxon>Arthropoda</taxon>
        <taxon>Hexapoda</taxon>
        <taxon>Insecta</taxon>
        <taxon>Pterygota</taxon>
        <taxon>Neoptera</taxon>
        <taxon>Paraneoptera</taxon>
        <taxon>Hemiptera</taxon>
        <taxon>Heteroptera</taxon>
        <taxon>Panheteroptera</taxon>
        <taxon>Cimicomorpha</taxon>
        <taxon>Miridae</taxon>
        <taxon>Mirini</taxon>
        <taxon>Lygus</taxon>
    </lineage>
</organism>
<evidence type="ECO:0000256" key="1">
    <source>
        <dbReference type="SAM" id="Phobius"/>
    </source>
</evidence>
<dbReference type="SMART" id="SM00409">
    <property type="entry name" value="IG"/>
    <property type="match status" value="1"/>
</dbReference>
<proteinExistence type="predicted"/>
<dbReference type="PROSITE" id="PS50835">
    <property type="entry name" value="IG_LIKE"/>
    <property type="match status" value="1"/>
</dbReference>
<dbReference type="EMBL" id="GBHO01011405">
    <property type="protein sequence ID" value="JAG32199.1"/>
    <property type="molecule type" value="Transcribed_RNA"/>
</dbReference>
<dbReference type="InterPro" id="IPR036179">
    <property type="entry name" value="Ig-like_dom_sf"/>
</dbReference>
<dbReference type="AlphaFoldDB" id="A0A0A9Z557"/>